<dbReference type="Pfam" id="PF04020">
    <property type="entry name" value="Phage_holin_4_2"/>
    <property type="match status" value="1"/>
</dbReference>
<name>A0A9D1K537_9FIRM</name>
<feature type="transmembrane region" description="Helical" evidence="1">
    <location>
        <begin position="60"/>
        <end position="79"/>
    </location>
</feature>
<evidence type="ECO:0000313" key="3">
    <source>
        <dbReference type="EMBL" id="HIS92054.1"/>
    </source>
</evidence>
<reference evidence="3" key="1">
    <citation type="submission" date="2020-10" db="EMBL/GenBank/DDBJ databases">
        <authorList>
            <person name="Gilroy R."/>
        </authorList>
    </citation>
    <scope>NUCLEOTIDE SEQUENCE</scope>
    <source>
        <strain evidence="3">13766</strain>
    </source>
</reference>
<feature type="chain" id="PRO_5038898680" evidence="2">
    <location>
        <begin position="22"/>
        <end position="111"/>
    </location>
</feature>
<gene>
    <name evidence="3" type="ORF">IAA84_03460</name>
</gene>
<keyword evidence="1" id="KW-0472">Membrane</keyword>
<proteinExistence type="predicted"/>
<organism evidence="3 4">
    <name type="scientific">Candidatus Alectryocaccomicrobium excrementavium</name>
    <dbReference type="NCBI Taxonomy" id="2840668"/>
    <lineage>
        <taxon>Bacteria</taxon>
        <taxon>Bacillati</taxon>
        <taxon>Bacillota</taxon>
        <taxon>Clostridia</taxon>
        <taxon>Candidatus Alectryocaccomicrobium</taxon>
    </lineage>
</organism>
<sequence length="111" mass="11793">MKRPNALLVFLVCLLSVPLAASVLPGLHAATPEVALLAGALLGAFHVVLRPVLRLVTMPLGCITLGLFGFAIDVGLLYACSHFVEGFYIESLFPAVLTALFINALCALFRK</sequence>
<dbReference type="InterPro" id="IPR007165">
    <property type="entry name" value="Phage_holin_4_2"/>
</dbReference>
<accession>A0A9D1K537</accession>
<feature type="transmembrane region" description="Helical" evidence="1">
    <location>
        <begin position="35"/>
        <end position="53"/>
    </location>
</feature>
<feature type="transmembrane region" description="Helical" evidence="1">
    <location>
        <begin position="91"/>
        <end position="109"/>
    </location>
</feature>
<keyword evidence="1" id="KW-1133">Transmembrane helix</keyword>
<comment type="caution">
    <text evidence="3">The sequence shown here is derived from an EMBL/GenBank/DDBJ whole genome shotgun (WGS) entry which is preliminary data.</text>
</comment>
<protein>
    <submittedName>
        <fullName evidence="3">Phage holin family protein</fullName>
    </submittedName>
</protein>
<dbReference type="AlphaFoldDB" id="A0A9D1K537"/>
<evidence type="ECO:0000256" key="2">
    <source>
        <dbReference type="SAM" id="SignalP"/>
    </source>
</evidence>
<keyword evidence="1" id="KW-0812">Transmembrane</keyword>
<dbReference type="Proteomes" id="UP000824140">
    <property type="component" value="Unassembled WGS sequence"/>
</dbReference>
<keyword evidence="2" id="KW-0732">Signal</keyword>
<dbReference type="EMBL" id="DVJN01000067">
    <property type="protein sequence ID" value="HIS92054.1"/>
    <property type="molecule type" value="Genomic_DNA"/>
</dbReference>
<reference evidence="3" key="2">
    <citation type="journal article" date="2021" name="PeerJ">
        <title>Extensive microbial diversity within the chicken gut microbiome revealed by metagenomics and culture.</title>
        <authorList>
            <person name="Gilroy R."/>
            <person name="Ravi A."/>
            <person name="Getino M."/>
            <person name="Pursley I."/>
            <person name="Horton D.L."/>
            <person name="Alikhan N.F."/>
            <person name="Baker D."/>
            <person name="Gharbi K."/>
            <person name="Hall N."/>
            <person name="Watson M."/>
            <person name="Adriaenssens E.M."/>
            <person name="Foster-Nyarko E."/>
            <person name="Jarju S."/>
            <person name="Secka A."/>
            <person name="Antonio M."/>
            <person name="Oren A."/>
            <person name="Chaudhuri R.R."/>
            <person name="La Ragione R."/>
            <person name="Hildebrand F."/>
            <person name="Pallen M.J."/>
        </authorList>
    </citation>
    <scope>NUCLEOTIDE SEQUENCE</scope>
    <source>
        <strain evidence="3">13766</strain>
    </source>
</reference>
<evidence type="ECO:0000313" key="4">
    <source>
        <dbReference type="Proteomes" id="UP000824140"/>
    </source>
</evidence>
<feature type="signal peptide" evidence="2">
    <location>
        <begin position="1"/>
        <end position="21"/>
    </location>
</feature>
<evidence type="ECO:0000256" key="1">
    <source>
        <dbReference type="SAM" id="Phobius"/>
    </source>
</evidence>